<comment type="similarity">
    <text evidence="2">Belongs to the ATPase F chain family.</text>
</comment>
<evidence type="ECO:0000256" key="5">
    <source>
        <dbReference type="ARBA" id="ARBA00022781"/>
    </source>
</evidence>
<dbReference type="GO" id="GO:0031966">
    <property type="term" value="C:mitochondrial membrane"/>
    <property type="evidence" value="ECO:0007669"/>
    <property type="project" value="UniProtKB-SubCell"/>
</dbReference>
<evidence type="ECO:0000256" key="2">
    <source>
        <dbReference type="ARBA" id="ARBA00005895"/>
    </source>
</evidence>
<dbReference type="EMBL" id="UXUI01011961">
    <property type="protein sequence ID" value="VDD96637.1"/>
    <property type="molecule type" value="Genomic_DNA"/>
</dbReference>
<evidence type="ECO:0000256" key="6">
    <source>
        <dbReference type="ARBA" id="ARBA00023065"/>
    </source>
</evidence>
<dbReference type="AlphaFoldDB" id="A0A0N4VMJ2"/>
<dbReference type="GO" id="GO:0045259">
    <property type="term" value="C:proton-transporting ATP synthase complex"/>
    <property type="evidence" value="ECO:0007669"/>
    <property type="project" value="UniProtKB-KW"/>
</dbReference>
<keyword evidence="4" id="KW-0138">CF(0)</keyword>
<evidence type="ECO:0000256" key="7">
    <source>
        <dbReference type="ARBA" id="ARBA00023128"/>
    </source>
</evidence>
<evidence type="ECO:0000256" key="9">
    <source>
        <dbReference type="ARBA" id="ARBA00023310"/>
    </source>
</evidence>
<keyword evidence="6" id="KW-0406">Ion transport</keyword>
<accession>A0A0N4VMJ2</accession>
<evidence type="ECO:0000313" key="11">
    <source>
        <dbReference type="Proteomes" id="UP000274131"/>
    </source>
</evidence>
<keyword evidence="9" id="KW-0066">ATP synthesis</keyword>
<name>A0A0N4VMJ2_ENTVE</name>
<comment type="subcellular location">
    <subcellularLocation>
        <location evidence="1">Mitochondrion membrane</location>
    </subcellularLocation>
</comment>
<keyword evidence="8" id="KW-0472">Membrane</keyword>
<sequence length="118" mass="14157">THLKPWLPSVTFVPLARAFERVGVYLYNRVLSRTNIGLYDKRWNPRIHGPYCHWRYYGPRDTKLMDVKLNELLAWFGRRDKTPIAMWREFQRNLFRVHYLYYAGPVYGSVVSSCPFSL</sequence>
<reference evidence="12" key="1">
    <citation type="submission" date="2017-02" db="UniProtKB">
        <authorList>
            <consortium name="WormBaseParasite"/>
        </authorList>
    </citation>
    <scope>IDENTIFICATION</scope>
</reference>
<reference evidence="10 11" key="2">
    <citation type="submission" date="2018-10" db="EMBL/GenBank/DDBJ databases">
        <authorList>
            <consortium name="Pathogen Informatics"/>
        </authorList>
    </citation>
    <scope>NUCLEOTIDE SEQUENCE [LARGE SCALE GENOMIC DNA]</scope>
</reference>
<dbReference type="GO" id="GO:1902600">
    <property type="term" value="P:proton transmembrane transport"/>
    <property type="evidence" value="ECO:0007669"/>
    <property type="project" value="UniProtKB-KW"/>
</dbReference>
<gene>
    <name evidence="10" type="ORF">EVEC_LOCUS11388</name>
</gene>
<dbReference type="WBParaSite" id="EVEC_0001215001-mRNA-1">
    <property type="protein sequence ID" value="EVEC_0001215001-mRNA-1"/>
    <property type="gene ID" value="EVEC_0001215001"/>
</dbReference>
<evidence type="ECO:0000256" key="4">
    <source>
        <dbReference type="ARBA" id="ARBA00022547"/>
    </source>
</evidence>
<proteinExistence type="inferred from homology"/>
<organism evidence="12">
    <name type="scientific">Enterobius vermicularis</name>
    <name type="common">Human pinworm</name>
    <dbReference type="NCBI Taxonomy" id="51028"/>
    <lineage>
        <taxon>Eukaryota</taxon>
        <taxon>Metazoa</taxon>
        <taxon>Ecdysozoa</taxon>
        <taxon>Nematoda</taxon>
        <taxon>Chromadorea</taxon>
        <taxon>Rhabditida</taxon>
        <taxon>Spirurina</taxon>
        <taxon>Oxyuridomorpha</taxon>
        <taxon>Oxyuroidea</taxon>
        <taxon>Oxyuridae</taxon>
        <taxon>Enterobius</taxon>
    </lineage>
</organism>
<keyword evidence="3" id="KW-0813">Transport</keyword>
<evidence type="ECO:0000313" key="10">
    <source>
        <dbReference type="EMBL" id="VDD96637.1"/>
    </source>
</evidence>
<protein>
    <submittedName>
        <fullName evidence="12">CAP10 domain-containing protein</fullName>
    </submittedName>
</protein>
<keyword evidence="7" id="KW-0496">Mitochondrion</keyword>
<dbReference type="STRING" id="51028.A0A0N4VMJ2"/>
<dbReference type="Proteomes" id="UP000274131">
    <property type="component" value="Unassembled WGS sequence"/>
</dbReference>
<evidence type="ECO:0000256" key="8">
    <source>
        <dbReference type="ARBA" id="ARBA00023136"/>
    </source>
</evidence>
<keyword evidence="5" id="KW-0375">Hydrogen ion transport</keyword>
<dbReference type="InterPro" id="IPR019344">
    <property type="entry name" value="F1F0-ATPsyn_F_prd"/>
</dbReference>
<evidence type="ECO:0000256" key="1">
    <source>
        <dbReference type="ARBA" id="ARBA00004325"/>
    </source>
</evidence>
<evidence type="ECO:0000313" key="12">
    <source>
        <dbReference type="WBParaSite" id="EVEC_0001215001-mRNA-1"/>
    </source>
</evidence>
<dbReference type="OrthoDB" id="8921675at2759"/>
<dbReference type="GO" id="GO:0006754">
    <property type="term" value="P:ATP biosynthetic process"/>
    <property type="evidence" value="ECO:0007669"/>
    <property type="project" value="UniProtKB-KW"/>
</dbReference>
<keyword evidence="11" id="KW-1185">Reference proteome</keyword>
<evidence type="ECO:0000256" key="3">
    <source>
        <dbReference type="ARBA" id="ARBA00022448"/>
    </source>
</evidence>
<dbReference type="Pfam" id="PF10206">
    <property type="entry name" value="WRW"/>
    <property type="match status" value="1"/>
</dbReference>